<name>A0AAE3SLV9_9BACT</name>
<keyword evidence="2" id="KW-1185">Reference proteome</keyword>
<reference evidence="1" key="1">
    <citation type="submission" date="2022-10" db="EMBL/GenBank/DDBJ databases">
        <authorList>
            <person name="Yu W.X."/>
        </authorList>
    </citation>
    <scope>NUCLEOTIDE SEQUENCE</scope>
    <source>
        <strain evidence="1">D04</strain>
    </source>
</reference>
<feature type="non-terminal residue" evidence="1">
    <location>
        <position position="1"/>
    </location>
</feature>
<dbReference type="AlphaFoldDB" id="A0AAE3SLV9"/>
<dbReference type="Proteomes" id="UP001207408">
    <property type="component" value="Unassembled WGS sequence"/>
</dbReference>
<protein>
    <submittedName>
        <fullName evidence="1">Uncharacterized protein</fullName>
    </submittedName>
</protein>
<sequence>FSHSTYQYFLVCPNLDIGMNASYAWFTGCLPSISFAKVLIMSRDSFLQQATKAVPEFKVISEQFLSKYTCSIAKTVVASWL</sequence>
<gene>
    <name evidence="1" type="ORF">OM074_20485</name>
</gene>
<comment type="caution">
    <text evidence="1">The sequence shown here is derived from an EMBL/GenBank/DDBJ whole genome shotgun (WGS) entry which is preliminary data.</text>
</comment>
<evidence type="ECO:0000313" key="2">
    <source>
        <dbReference type="Proteomes" id="UP001207408"/>
    </source>
</evidence>
<dbReference type="EMBL" id="JAPDPI010000079">
    <property type="protein sequence ID" value="MCW3808013.1"/>
    <property type="molecule type" value="Genomic_DNA"/>
</dbReference>
<evidence type="ECO:0000313" key="1">
    <source>
        <dbReference type="EMBL" id="MCW3808013.1"/>
    </source>
</evidence>
<organism evidence="1 2">
    <name type="scientific">Plebeiibacterium marinum</name>
    <dbReference type="NCBI Taxonomy" id="2992111"/>
    <lineage>
        <taxon>Bacteria</taxon>
        <taxon>Pseudomonadati</taxon>
        <taxon>Bacteroidota</taxon>
        <taxon>Bacteroidia</taxon>
        <taxon>Marinilabiliales</taxon>
        <taxon>Marinilabiliaceae</taxon>
        <taxon>Plebeiibacterium</taxon>
    </lineage>
</organism>
<proteinExistence type="predicted"/>
<accession>A0AAE3SLV9</accession>